<sequence>MSLTPDQFRKTAMGGLVPSPFLIPRPDRRRVDSRGTDWLSNLQNRNKETGTGKTYTMEGGMRNMGGDLPAEADVIPRAVRQIFDTLEAQNAYYSMKVTFLELYNEEITDFLAPDESPRYAEDRQRKPISLLEDGKGCVIMRGLEEEAVYTANEIYTILERGAAKRCTADALLNKRSRLDLFVSFVNIMLGSENISRSGAREGRAREAGKINKSLITLGRVISAPVEHSAIPYRDNKLTRLLRDSLGGKTKTCIIATISPSAHSLEETLSTLDYAHRAKNIKNRPKCRNDF</sequence>
<dbReference type="Proteomes" id="UP000436088">
    <property type="component" value="Unassembled WGS sequence"/>
</dbReference>
<evidence type="ECO:0000313" key="7">
    <source>
        <dbReference type="EMBL" id="KAE8719096.1"/>
    </source>
</evidence>
<dbReference type="InterPro" id="IPR036961">
    <property type="entry name" value="Kinesin_motor_dom_sf"/>
</dbReference>
<proteinExistence type="inferred from homology"/>
<dbReference type="GO" id="GO:0008017">
    <property type="term" value="F:microtubule binding"/>
    <property type="evidence" value="ECO:0007669"/>
    <property type="project" value="InterPro"/>
</dbReference>
<dbReference type="GO" id="GO:0005876">
    <property type="term" value="C:spindle microtubule"/>
    <property type="evidence" value="ECO:0007669"/>
    <property type="project" value="TreeGrafter"/>
</dbReference>
<dbReference type="GO" id="GO:0007018">
    <property type="term" value="P:microtubule-based movement"/>
    <property type="evidence" value="ECO:0007669"/>
    <property type="project" value="InterPro"/>
</dbReference>
<reference evidence="7" key="1">
    <citation type="submission" date="2019-09" db="EMBL/GenBank/DDBJ databases">
        <title>Draft genome information of white flower Hibiscus syriacus.</title>
        <authorList>
            <person name="Kim Y.-M."/>
        </authorList>
    </citation>
    <scope>NUCLEOTIDE SEQUENCE [LARGE SCALE GENOMIC DNA]</scope>
    <source>
        <strain evidence="7">YM2019G1</strain>
    </source>
</reference>
<dbReference type="PANTHER" id="PTHR47970">
    <property type="entry name" value="KINESIN-LIKE PROTEIN KIF11"/>
    <property type="match status" value="1"/>
</dbReference>
<dbReference type="GO" id="GO:0005524">
    <property type="term" value="F:ATP binding"/>
    <property type="evidence" value="ECO:0007669"/>
    <property type="project" value="InterPro"/>
</dbReference>
<evidence type="ECO:0000256" key="1">
    <source>
        <dbReference type="ARBA" id="ARBA00004245"/>
    </source>
</evidence>
<dbReference type="AlphaFoldDB" id="A0A6A3BQ71"/>
<dbReference type="SMART" id="SM00129">
    <property type="entry name" value="KISc"/>
    <property type="match status" value="1"/>
</dbReference>
<dbReference type="GO" id="GO:0072686">
    <property type="term" value="C:mitotic spindle"/>
    <property type="evidence" value="ECO:0007669"/>
    <property type="project" value="TreeGrafter"/>
</dbReference>
<protein>
    <submittedName>
        <fullName evidence="7">Diaminopimelate epimerase family protein isoform 1</fullName>
    </submittedName>
</protein>
<keyword evidence="2" id="KW-0963">Cytoplasm</keyword>
<comment type="similarity">
    <text evidence="5">Belongs to the TRAFAC class myosin-kinesin ATPase superfamily. Kinesin family.</text>
</comment>
<dbReference type="PANTHER" id="PTHR47970:SF32">
    <property type="entry name" value="KINESIN-LIKE PROTEIN KIN-5B"/>
    <property type="match status" value="1"/>
</dbReference>
<evidence type="ECO:0000256" key="5">
    <source>
        <dbReference type="PROSITE-ProRule" id="PRU00283"/>
    </source>
</evidence>
<dbReference type="InterPro" id="IPR001752">
    <property type="entry name" value="Kinesin_motor_dom"/>
</dbReference>
<dbReference type="PROSITE" id="PS50067">
    <property type="entry name" value="KINESIN_MOTOR_2"/>
    <property type="match status" value="1"/>
</dbReference>
<dbReference type="GO" id="GO:0008574">
    <property type="term" value="F:plus-end-directed microtubule motor activity"/>
    <property type="evidence" value="ECO:0007669"/>
    <property type="project" value="TreeGrafter"/>
</dbReference>
<dbReference type="Pfam" id="PF00225">
    <property type="entry name" value="Kinesin"/>
    <property type="match status" value="2"/>
</dbReference>
<dbReference type="Gene3D" id="3.40.850.10">
    <property type="entry name" value="Kinesin motor domain"/>
    <property type="match status" value="1"/>
</dbReference>
<evidence type="ECO:0000256" key="4">
    <source>
        <dbReference type="ARBA" id="ARBA00023212"/>
    </source>
</evidence>
<accession>A0A6A3BQ71</accession>
<feature type="domain" description="Kinesin motor" evidence="6">
    <location>
        <begin position="49"/>
        <end position="280"/>
    </location>
</feature>
<organism evidence="7 8">
    <name type="scientific">Hibiscus syriacus</name>
    <name type="common">Rose of Sharon</name>
    <dbReference type="NCBI Taxonomy" id="106335"/>
    <lineage>
        <taxon>Eukaryota</taxon>
        <taxon>Viridiplantae</taxon>
        <taxon>Streptophyta</taxon>
        <taxon>Embryophyta</taxon>
        <taxon>Tracheophyta</taxon>
        <taxon>Spermatophyta</taxon>
        <taxon>Magnoliopsida</taxon>
        <taxon>eudicotyledons</taxon>
        <taxon>Gunneridae</taxon>
        <taxon>Pentapetalae</taxon>
        <taxon>rosids</taxon>
        <taxon>malvids</taxon>
        <taxon>Malvales</taxon>
        <taxon>Malvaceae</taxon>
        <taxon>Malvoideae</taxon>
        <taxon>Hibiscus</taxon>
    </lineage>
</organism>
<evidence type="ECO:0000259" key="6">
    <source>
        <dbReference type="PROSITE" id="PS50067"/>
    </source>
</evidence>
<comment type="subcellular location">
    <subcellularLocation>
        <location evidence="1">Cytoplasm</location>
        <location evidence="1">Cytoskeleton</location>
    </subcellularLocation>
</comment>
<dbReference type="SUPFAM" id="SSF52540">
    <property type="entry name" value="P-loop containing nucleoside triphosphate hydrolases"/>
    <property type="match status" value="1"/>
</dbReference>
<name>A0A6A3BQ71_HIBSY</name>
<gene>
    <name evidence="7" type="ORF">F3Y22_tig00109973pilonHSYRG00050</name>
</gene>
<dbReference type="GO" id="GO:0090307">
    <property type="term" value="P:mitotic spindle assembly"/>
    <property type="evidence" value="ECO:0007669"/>
    <property type="project" value="TreeGrafter"/>
</dbReference>
<dbReference type="PRINTS" id="PR00380">
    <property type="entry name" value="KINESINHEAVY"/>
</dbReference>
<comment type="caution">
    <text evidence="5">Lacks conserved residue(s) required for the propagation of feature annotation.</text>
</comment>
<keyword evidence="3" id="KW-0505">Motor protein</keyword>
<keyword evidence="4" id="KW-0206">Cytoskeleton</keyword>
<dbReference type="EMBL" id="VEPZ02000793">
    <property type="protein sequence ID" value="KAE8719096.1"/>
    <property type="molecule type" value="Genomic_DNA"/>
</dbReference>
<comment type="caution">
    <text evidence="7">The sequence shown here is derived from an EMBL/GenBank/DDBJ whole genome shotgun (WGS) entry which is preliminary data.</text>
</comment>
<dbReference type="InterPro" id="IPR047149">
    <property type="entry name" value="KIF11-like"/>
</dbReference>
<dbReference type="InterPro" id="IPR027417">
    <property type="entry name" value="P-loop_NTPase"/>
</dbReference>
<keyword evidence="8" id="KW-1185">Reference proteome</keyword>
<evidence type="ECO:0000313" key="8">
    <source>
        <dbReference type="Proteomes" id="UP000436088"/>
    </source>
</evidence>
<evidence type="ECO:0000256" key="2">
    <source>
        <dbReference type="ARBA" id="ARBA00022490"/>
    </source>
</evidence>
<dbReference type="GO" id="GO:0051231">
    <property type="term" value="P:spindle elongation"/>
    <property type="evidence" value="ECO:0007669"/>
    <property type="project" value="TreeGrafter"/>
</dbReference>
<evidence type="ECO:0000256" key="3">
    <source>
        <dbReference type="ARBA" id="ARBA00023175"/>
    </source>
</evidence>